<feature type="transmembrane region" description="Helical" evidence="2">
    <location>
        <begin position="238"/>
        <end position="259"/>
    </location>
</feature>
<evidence type="ECO:0000256" key="1">
    <source>
        <dbReference type="SAM" id="MobiDB-lite"/>
    </source>
</evidence>
<reference evidence="4 5" key="1">
    <citation type="journal article" date="2023" name="Arcadia Sci">
        <title>De novo assembly of a long-read Amblyomma americanum tick genome.</title>
        <authorList>
            <person name="Chou S."/>
            <person name="Poskanzer K.E."/>
            <person name="Rollins M."/>
            <person name="Thuy-Boun P.S."/>
        </authorList>
    </citation>
    <scope>NUCLEOTIDE SEQUENCE [LARGE SCALE GENOMIC DNA]</scope>
    <source>
        <strain evidence="4">F_SG_1</strain>
        <tissue evidence="4">Salivary glands</tissue>
    </source>
</reference>
<dbReference type="Proteomes" id="UP001321473">
    <property type="component" value="Unassembled WGS sequence"/>
</dbReference>
<evidence type="ECO:0000256" key="2">
    <source>
        <dbReference type="SAM" id="Phobius"/>
    </source>
</evidence>
<protein>
    <recommendedName>
        <fullName evidence="6">M13 family peptidase</fullName>
    </recommendedName>
</protein>
<feature type="signal peptide" evidence="3">
    <location>
        <begin position="1"/>
        <end position="23"/>
    </location>
</feature>
<dbReference type="Gene3D" id="3.40.390.10">
    <property type="entry name" value="Collagenase (Catalytic Domain)"/>
    <property type="match status" value="1"/>
</dbReference>
<comment type="caution">
    <text evidence="4">The sequence shown here is derived from an EMBL/GenBank/DDBJ whole genome shotgun (WGS) entry which is preliminary data.</text>
</comment>
<evidence type="ECO:0000256" key="3">
    <source>
        <dbReference type="SAM" id="SignalP"/>
    </source>
</evidence>
<dbReference type="GO" id="GO:0006508">
    <property type="term" value="P:proteolysis"/>
    <property type="evidence" value="ECO:0007669"/>
    <property type="project" value="InterPro"/>
</dbReference>
<dbReference type="InterPro" id="IPR000718">
    <property type="entry name" value="Peptidase_M13"/>
</dbReference>
<evidence type="ECO:0000313" key="5">
    <source>
        <dbReference type="Proteomes" id="UP001321473"/>
    </source>
</evidence>
<feature type="chain" id="PRO_5042983076" description="M13 family peptidase" evidence="3">
    <location>
        <begin position="24"/>
        <end position="720"/>
    </location>
</feature>
<dbReference type="GO" id="GO:0004222">
    <property type="term" value="F:metalloendopeptidase activity"/>
    <property type="evidence" value="ECO:0007669"/>
    <property type="project" value="InterPro"/>
</dbReference>
<dbReference type="EMBL" id="JARKHS020032936">
    <property type="protein sequence ID" value="KAK8759546.1"/>
    <property type="molecule type" value="Genomic_DNA"/>
</dbReference>
<dbReference type="PROSITE" id="PS51885">
    <property type="entry name" value="NEPRILYSIN"/>
    <property type="match status" value="1"/>
</dbReference>
<dbReference type="Gene3D" id="1.10.1380.10">
    <property type="entry name" value="Neutral endopeptidase , domain2"/>
    <property type="match status" value="1"/>
</dbReference>
<dbReference type="InterPro" id="IPR042089">
    <property type="entry name" value="Peptidase_M13_dom_2"/>
</dbReference>
<organism evidence="4 5">
    <name type="scientific">Amblyomma americanum</name>
    <name type="common">Lone star tick</name>
    <dbReference type="NCBI Taxonomy" id="6943"/>
    <lineage>
        <taxon>Eukaryota</taxon>
        <taxon>Metazoa</taxon>
        <taxon>Ecdysozoa</taxon>
        <taxon>Arthropoda</taxon>
        <taxon>Chelicerata</taxon>
        <taxon>Arachnida</taxon>
        <taxon>Acari</taxon>
        <taxon>Parasitiformes</taxon>
        <taxon>Ixodida</taxon>
        <taxon>Ixodoidea</taxon>
        <taxon>Ixodidae</taxon>
        <taxon>Amblyomminae</taxon>
        <taxon>Amblyomma</taxon>
    </lineage>
</organism>
<name>A0AAQ4DAQ6_AMBAM</name>
<sequence length="720" mass="78589">MTKLMMMIARMAMSVWFACSTVGSPKRGTVAEGIKRKQRDASEKMTKTASFCLSAEQSHIAAEERDKKKGAPAAKGIVATLLSLNPLAFVARPRVRRVDSLEVIRKRIQVKEEPPSPFPLQTTLGLPTRDALQALEPKMKKDIQEQEPRGPTDVPPHNAGATASTDSSRKCTSADEDTSTSHPGLPSVLEGPASPGHKVADKKRSREESQPKDKKEPRSSPLRPADRHQLKGRTASRLLLTAGLVVFAMILVALSVLVVRRVYSPFHTPAADVCDSEDCVQHASAILASLNRSADPCVDFHVHVCGRREADRAAEGTLAHIREVFNQLGDAQAFLAPNRSSAAAKAFAAVSRCNVDRGTSTNAEDFVKFMRERGIPWPRPASTSGKGVGRSGVLDVLLDLAINWRVALWFDVTVSMRHDTPVIIIGDVGDIPALRMEHLAGADGATYNNVVRNLSLFLSDGKLTLNDAEVKELHNDETLFRRALLFDDAYDAGEGFDDLVPVSDISTVFGQAVSPAHWAALLDKYLNAAINVSAATEMLIVKEQQFARVGSIVGSLPYQRLLNVLGWTFAYAYAWTVNTDFDVLSAVTGDVFTHVQCFVAVQESFGIVQSAPMFQDTFDANERSKVIAALSWTSASLVELVKSSLRLAESTKLEARSKISSLVSKRIWPPEPYLHASSLDVLYANFSDDAKSFFGVWLQSKKALRAALDSPYYGSLMTSR</sequence>
<keyword evidence="2" id="KW-1133">Transmembrane helix</keyword>
<keyword evidence="3" id="KW-0732">Signal</keyword>
<keyword evidence="2" id="KW-0812">Transmembrane</keyword>
<dbReference type="AlphaFoldDB" id="A0AAQ4DAQ6"/>
<feature type="compositionally biased region" description="Basic and acidic residues" evidence="1">
    <location>
        <begin position="141"/>
        <end position="150"/>
    </location>
</feature>
<accession>A0AAQ4DAQ6</accession>
<keyword evidence="5" id="KW-1185">Reference proteome</keyword>
<gene>
    <name evidence="4" type="ORF">V5799_002825</name>
</gene>
<proteinExistence type="predicted"/>
<keyword evidence="2" id="KW-0472">Membrane</keyword>
<dbReference type="SUPFAM" id="SSF55486">
    <property type="entry name" value="Metalloproteases ('zincins'), catalytic domain"/>
    <property type="match status" value="1"/>
</dbReference>
<dbReference type="InterPro" id="IPR024079">
    <property type="entry name" value="MetalloPept_cat_dom_sf"/>
</dbReference>
<feature type="compositionally biased region" description="Basic and acidic residues" evidence="1">
    <location>
        <begin position="198"/>
        <end position="229"/>
    </location>
</feature>
<evidence type="ECO:0008006" key="6">
    <source>
        <dbReference type="Google" id="ProtNLM"/>
    </source>
</evidence>
<feature type="region of interest" description="Disordered" evidence="1">
    <location>
        <begin position="141"/>
        <end position="230"/>
    </location>
</feature>
<evidence type="ECO:0000313" key="4">
    <source>
        <dbReference type="EMBL" id="KAK8759546.1"/>
    </source>
</evidence>